<reference evidence="2 3" key="1">
    <citation type="journal article" date="2018" name="PLoS Genet.">
        <title>Population sequencing reveals clonal diversity and ancestral inbreeding in the grapevine cultivar Chardonnay.</title>
        <authorList>
            <person name="Roach M.J."/>
            <person name="Johnson D.L."/>
            <person name="Bohlmann J."/>
            <person name="van Vuuren H.J."/>
            <person name="Jones S.J."/>
            <person name="Pretorius I.S."/>
            <person name="Schmidt S.A."/>
            <person name="Borneman A.R."/>
        </authorList>
    </citation>
    <scope>NUCLEOTIDE SEQUENCE [LARGE SCALE GENOMIC DNA]</scope>
    <source>
        <strain evidence="3">cv. Chardonnay</strain>
        <tissue evidence="2">Leaf</tissue>
    </source>
</reference>
<organism evidence="2 3">
    <name type="scientific">Vitis vinifera</name>
    <name type="common">Grape</name>
    <dbReference type="NCBI Taxonomy" id="29760"/>
    <lineage>
        <taxon>Eukaryota</taxon>
        <taxon>Viridiplantae</taxon>
        <taxon>Streptophyta</taxon>
        <taxon>Embryophyta</taxon>
        <taxon>Tracheophyta</taxon>
        <taxon>Spermatophyta</taxon>
        <taxon>Magnoliopsida</taxon>
        <taxon>eudicotyledons</taxon>
        <taxon>Gunneridae</taxon>
        <taxon>Pentapetalae</taxon>
        <taxon>rosids</taxon>
        <taxon>Vitales</taxon>
        <taxon>Vitaceae</taxon>
        <taxon>Viteae</taxon>
        <taxon>Vitis</taxon>
    </lineage>
</organism>
<accession>A0A438BTT0</accession>
<feature type="coiled-coil region" evidence="1">
    <location>
        <begin position="21"/>
        <end position="48"/>
    </location>
</feature>
<proteinExistence type="predicted"/>
<comment type="caution">
    <text evidence="2">The sequence shown here is derived from an EMBL/GenBank/DDBJ whole genome shotgun (WGS) entry which is preliminary data.</text>
</comment>
<protein>
    <submittedName>
        <fullName evidence="2">Uncharacterized protein</fullName>
    </submittedName>
</protein>
<evidence type="ECO:0000313" key="2">
    <source>
        <dbReference type="EMBL" id="RVW14338.1"/>
    </source>
</evidence>
<keyword evidence="1" id="KW-0175">Coiled coil</keyword>
<sequence length="80" mass="9457">MSTPSRSRSSARGDEDYFKWREAMERRQLESERQMQALLQETARLKEETLCYASRLHRWGLLVVSAQKAREQTQGLIQNQ</sequence>
<dbReference type="EMBL" id="QGNW01002622">
    <property type="protein sequence ID" value="RVW14338.1"/>
    <property type="molecule type" value="Genomic_DNA"/>
</dbReference>
<dbReference type="Proteomes" id="UP000288805">
    <property type="component" value="Unassembled WGS sequence"/>
</dbReference>
<dbReference type="AlphaFoldDB" id="A0A438BTT0"/>
<evidence type="ECO:0000313" key="3">
    <source>
        <dbReference type="Proteomes" id="UP000288805"/>
    </source>
</evidence>
<gene>
    <name evidence="2" type="ORF">CK203_099076</name>
</gene>
<name>A0A438BTT0_VITVI</name>
<evidence type="ECO:0000256" key="1">
    <source>
        <dbReference type="SAM" id="Coils"/>
    </source>
</evidence>